<dbReference type="InterPro" id="IPR050740">
    <property type="entry name" value="Aldehyde_DH_Superfamily"/>
</dbReference>
<dbReference type="PANTHER" id="PTHR43353:SF5">
    <property type="entry name" value="SUCCINATE-SEMIALDEHYDE DEHYDROGENASE, MITOCHONDRIAL"/>
    <property type="match status" value="1"/>
</dbReference>
<dbReference type="CDD" id="cd07103">
    <property type="entry name" value="ALDH_F5_SSADH_GabD"/>
    <property type="match status" value="1"/>
</dbReference>
<dbReference type="AlphaFoldDB" id="A0A917EJ90"/>
<feature type="domain" description="Aldehyde dehydrogenase" evidence="3">
    <location>
        <begin position="12"/>
        <end position="471"/>
    </location>
</feature>
<dbReference type="Pfam" id="PF00171">
    <property type="entry name" value="Aldedh"/>
    <property type="match status" value="1"/>
</dbReference>
<dbReference type="InterPro" id="IPR016162">
    <property type="entry name" value="Ald_DH_N"/>
</dbReference>
<dbReference type="InterPro" id="IPR016163">
    <property type="entry name" value="Ald_DH_C"/>
</dbReference>
<dbReference type="FunFam" id="3.40.309.10:FF:000009">
    <property type="entry name" value="Aldehyde dehydrogenase A"/>
    <property type="match status" value="1"/>
</dbReference>
<dbReference type="PANTHER" id="PTHR43353">
    <property type="entry name" value="SUCCINATE-SEMIALDEHYDE DEHYDROGENASE, MITOCHONDRIAL"/>
    <property type="match status" value="1"/>
</dbReference>
<dbReference type="Gene3D" id="3.40.309.10">
    <property type="entry name" value="Aldehyde Dehydrogenase, Chain A, domain 2"/>
    <property type="match status" value="1"/>
</dbReference>
<dbReference type="InterPro" id="IPR015590">
    <property type="entry name" value="Aldehyde_DH_dom"/>
</dbReference>
<sequence>MQNVKLFIDGGWTAGGGNDWIDVMNPATGTVFTQVAVATPDDIERAVDAADRAFRSWSSVSGYERGQMLKKASRLLSERIEDIAPLLTQEQGKPLAEARLELGNAAALIEWFGEEARRSYGRDIPSRSAGVTQTVRRDPVGPVAGFTPWNFPVAQSTRKIAAGLAAGCTIVLKGAEETPASVAALVQCFHDAGAPEGTVGLLFGNPAEISGALVPHPRIRKVTFTGSTPVGKQLAALAGQHMKRGTFELGGHAPAIVFGDADLDQAVERLSGAKYRNAGQVCISPTRFLIQDGIYEEFVGKFVEKARAVRVGNGMEQGTTMGPLANPRRIDAMERLIADAQDRGARLLAGGGRIGNEGNFFEPTVLADVPTDAMAMNEEPFGPVALMRPFSDPDEALAEANRLDYGLAAYAYTTSPATVRRLSSEVESGMLSINHHGLGVPETPFGGIKDSGYGTEGGAEAIEAFQNLRFVSHAAY</sequence>
<proteinExistence type="inferred from homology"/>
<evidence type="ECO:0000313" key="4">
    <source>
        <dbReference type="EMBL" id="GGE50056.1"/>
    </source>
</evidence>
<evidence type="ECO:0000313" key="5">
    <source>
        <dbReference type="Proteomes" id="UP000612855"/>
    </source>
</evidence>
<comment type="caution">
    <text evidence="4">The sequence shown here is derived from an EMBL/GenBank/DDBJ whole genome shotgun (WGS) entry which is preliminary data.</text>
</comment>
<gene>
    <name evidence="4" type="ORF">GCM10011360_41360</name>
</gene>
<dbReference type="Gene3D" id="3.40.605.10">
    <property type="entry name" value="Aldehyde Dehydrogenase, Chain A, domain 1"/>
    <property type="match status" value="1"/>
</dbReference>
<dbReference type="SUPFAM" id="SSF53720">
    <property type="entry name" value="ALDH-like"/>
    <property type="match status" value="1"/>
</dbReference>
<evidence type="ECO:0000256" key="1">
    <source>
        <dbReference type="ARBA" id="ARBA00009986"/>
    </source>
</evidence>
<dbReference type="Proteomes" id="UP000612855">
    <property type="component" value="Unassembled WGS sequence"/>
</dbReference>
<accession>A0A917EJ90</accession>
<evidence type="ECO:0000259" key="3">
    <source>
        <dbReference type="Pfam" id="PF00171"/>
    </source>
</evidence>
<reference evidence="5" key="1">
    <citation type="journal article" date="2019" name="Int. J. Syst. Evol. Microbiol.">
        <title>The Global Catalogue of Microorganisms (GCM) 10K type strain sequencing project: providing services to taxonomists for standard genome sequencing and annotation.</title>
        <authorList>
            <consortium name="The Broad Institute Genomics Platform"/>
            <consortium name="The Broad Institute Genome Sequencing Center for Infectious Disease"/>
            <person name="Wu L."/>
            <person name="Ma J."/>
        </authorList>
    </citation>
    <scope>NUCLEOTIDE SEQUENCE [LARGE SCALE GENOMIC DNA]</scope>
    <source>
        <strain evidence="5">CGMCC 1.12664</strain>
    </source>
</reference>
<name>A0A917EJ90_9RHOB</name>
<keyword evidence="2" id="KW-0560">Oxidoreductase</keyword>
<dbReference type="FunFam" id="3.40.605.10:FF:000033">
    <property type="entry name" value="NAD-dependent succinate-semialdehyde dehydrogenase"/>
    <property type="match status" value="1"/>
</dbReference>
<evidence type="ECO:0000256" key="2">
    <source>
        <dbReference type="ARBA" id="ARBA00023002"/>
    </source>
</evidence>
<organism evidence="4 5">
    <name type="scientific">Primorskyibacter flagellatus</name>
    <dbReference type="NCBI Taxonomy" id="1387277"/>
    <lineage>
        <taxon>Bacteria</taxon>
        <taxon>Pseudomonadati</taxon>
        <taxon>Pseudomonadota</taxon>
        <taxon>Alphaproteobacteria</taxon>
        <taxon>Rhodobacterales</taxon>
        <taxon>Roseobacteraceae</taxon>
        <taxon>Primorskyibacter</taxon>
    </lineage>
</organism>
<dbReference type="InterPro" id="IPR016161">
    <property type="entry name" value="Ald_DH/histidinol_DH"/>
</dbReference>
<protein>
    <submittedName>
        <fullName evidence="4">NAD-dependent succinate-semialdehyde dehydrogenase</fullName>
    </submittedName>
</protein>
<comment type="similarity">
    <text evidence="1">Belongs to the aldehyde dehydrogenase family.</text>
</comment>
<dbReference type="GO" id="GO:0016620">
    <property type="term" value="F:oxidoreductase activity, acting on the aldehyde or oxo group of donors, NAD or NADP as acceptor"/>
    <property type="evidence" value="ECO:0007669"/>
    <property type="project" value="InterPro"/>
</dbReference>
<keyword evidence="5" id="KW-1185">Reference proteome</keyword>
<dbReference type="EMBL" id="BMFJ01000004">
    <property type="protein sequence ID" value="GGE50056.1"/>
    <property type="molecule type" value="Genomic_DNA"/>
</dbReference>
<dbReference type="RefSeq" id="WP_188479630.1">
    <property type="nucleotide sequence ID" value="NZ_BMFJ01000004.1"/>
</dbReference>